<dbReference type="InterPro" id="IPR002099">
    <property type="entry name" value="MutL/Mlh/PMS"/>
</dbReference>
<dbReference type="InterPro" id="IPR032189">
    <property type="entry name" value="Mlh1_C"/>
</dbReference>
<evidence type="ECO:0000259" key="6">
    <source>
        <dbReference type="SMART" id="SM01340"/>
    </source>
</evidence>
<evidence type="ECO:0000256" key="4">
    <source>
        <dbReference type="ARBA" id="ARBA00023204"/>
    </source>
</evidence>
<dbReference type="InterPro" id="IPR038973">
    <property type="entry name" value="MutL/Mlh/Pms-like"/>
</dbReference>
<name>A0A9P8TFL6_9ASCO</name>
<gene>
    <name evidence="7" type="ORF">OGATHE_001070</name>
</gene>
<evidence type="ECO:0000256" key="5">
    <source>
        <dbReference type="ARBA" id="ARBA00023242"/>
    </source>
</evidence>
<accession>A0A9P8TFL6</accession>
<dbReference type="GO" id="GO:0005524">
    <property type="term" value="F:ATP binding"/>
    <property type="evidence" value="ECO:0007669"/>
    <property type="project" value="InterPro"/>
</dbReference>
<dbReference type="InterPro" id="IPR014721">
    <property type="entry name" value="Ribsml_uS5_D2-typ_fold_subgr"/>
</dbReference>
<dbReference type="FunFam" id="3.30.565.10:FF:000079">
    <property type="entry name" value="DNA mismatch repair protein MLH"/>
    <property type="match status" value="1"/>
</dbReference>
<dbReference type="PANTHER" id="PTHR10073">
    <property type="entry name" value="DNA MISMATCH REPAIR PROTEIN MLH, PMS, MUTL"/>
    <property type="match status" value="1"/>
</dbReference>
<dbReference type="GO" id="GO:0061982">
    <property type="term" value="P:meiosis I cell cycle process"/>
    <property type="evidence" value="ECO:0007669"/>
    <property type="project" value="UniProtKB-ARBA"/>
</dbReference>
<keyword evidence="8" id="KW-1185">Reference proteome</keyword>
<dbReference type="GO" id="GO:0016887">
    <property type="term" value="F:ATP hydrolysis activity"/>
    <property type="evidence" value="ECO:0007669"/>
    <property type="project" value="InterPro"/>
</dbReference>
<organism evidence="7 8">
    <name type="scientific">Ogataea polymorpha</name>
    <dbReference type="NCBI Taxonomy" id="460523"/>
    <lineage>
        <taxon>Eukaryota</taxon>
        <taxon>Fungi</taxon>
        <taxon>Dikarya</taxon>
        <taxon>Ascomycota</taxon>
        <taxon>Saccharomycotina</taxon>
        <taxon>Pichiomycetes</taxon>
        <taxon>Pichiales</taxon>
        <taxon>Pichiaceae</taxon>
        <taxon>Ogataea</taxon>
    </lineage>
</organism>
<dbReference type="Pfam" id="PF16413">
    <property type="entry name" value="Mlh1_C"/>
    <property type="match status" value="1"/>
</dbReference>
<dbReference type="GO" id="GO:0030983">
    <property type="term" value="F:mismatched DNA binding"/>
    <property type="evidence" value="ECO:0007669"/>
    <property type="project" value="InterPro"/>
</dbReference>
<dbReference type="NCBIfam" id="TIGR00585">
    <property type="entry name" value="mutl"/>
    <property type="match status" value="1"/>
</dbReference>
<dbReference type="GO" id="GO:0140664">
    <property type="term" value="F:ATP-dependent DNA damage sensor activity"/>
    <property type="evidence" value="ECO:0007669"/>
    <property type="project" value="InterPro"/>
</dbReference>
<dbReference type="InterPro" id="IPR013507">
    <property type="entry name" value="DNA_mismatch_S5_2-like"/>
</dbReference>
<proteinExistence type="inferred from homology"/>
<evidence type="ECO:0000256" key="2">
    <source>
        <dbReference type="ARBA" id="ARBA00006082"/>
    </source>
</evidence>
<dbReference type="AlphaFoldDB" id="A0A9P8TFL6"/>
<sequence length="652" mass="72649">MTAPRIRPLDEAVVNRIAAGEVVLAPSSALKELLENSIDAQATSIDVACKEGGLKLLQITDNGVGIAKDDLAIVCERFTTSKLRKFEDLQHIASYGFRGEALASISHIAHVSLVTKTRDSPCAWKCRYEAGRLDLRTPEPQPVAGTDGTTLVVEDLFYNFPSRLHSLRSPAEEYAKIVDIVSKYAIHATHVGFTCKKYGTAANDIALRSGMSQKERVRAIYGSAVASQLLELDVEPHTDYGLLKCTGLITNVNYDNKKSTPPIFFINGRLVSCDPLRRAIAQTYSTYLPKGHKPFVFLSLELDTVNVDVNVHPTKQEVRFLFEDEIVDHVTQKIAQILANTDVSRTFLTQQLLLGPKRAATEDVAISTPRKLRPLPSLGQYKRPSEHKLVRTDYSQPTLTTYLSQKTSVDSVDNPTSRTQRAKVRLKSIFELKEEVEQAADNNLTEVFSKLTFIGVVDSLKRLMCFQHDVKLYIADYGALCYELFYQIGLAGFSNFGCLRLSQPVSIAELLLESGLTDQKDQVLEIFVEMRDMLKEYFSIEIDDDAQNPKIATLPLLVKGYEPDLSKLGLFLYRSGTKLDWEDEKKCLGGLLQQLALLYVPAAADNDSKIGEVLETTICPLLKKRLIPHAGLARDVVEVANLPGLYRVFERC</sequence>
<dbReference type="Gene3D" id="3.30.230.10">
    <property type="match status" value="1"/>
</dbReference>
<reference evidence="7" key="2">
    <citation type="submission" date="2021-01" db="EMBL/GenBank/DDBJ databases">
        <authorList>
            <person name="Schikora-Tamarit M.A."/>
        </authorList>
    </citation>
    <scope>NUCLEOTIDE SEQUENCE</scope>
    <source>
        <strain evidence="7">NCAIM Y.01608</strain>
    </source>
</reference>
<dbReference type="SUPFAM" id="SSF55874">
    <property type="entry name" value="ATPase domain of HSP90 chaperone/DNA topoisomerase II/histidine kinase"/>
    <property type="match status" value="1"/>
</dbReference>
<dbReference type="InterPro" id="IPR014762">
    <property type="entry name" value="DNA_mismatch_repair_CS"/>
</dbReference>
<dbReference type="FunFam" id="3.30.230.10:FF:000014">
    <property type="entry name" value="DNA mismatch repair protein Mlh1"/>
    <property type="match status" value="1"/>
</dbReference>
<dbReference type="InterPro" id="IPR020568">
    <property type="entry name" value="Ribosomal_Su5_D2-typ_SF"/>
</dbReference>
<keyword evidence="5" id="KW-0539">Nucleus</keyword>
<dbReference type="Pfam" id="PF13589">
    <property type="entry name" value="HATPase_c_3"/>
    <property type="match status" value="1"/>
</dbReference>
<dbReference type="CDD" id="cd16926">
    <property type="entry name" value="HATPase_MutL-MLH-PMS-like"/>
    <property type="match status" value="1"/>
</dbReference>
<reference evidence="7" key="1">
    <citation type="journal article" date="2021" name="Open Biol.">
        <title>Shared evolutionary footprints suggest mitochondrial oxidative damage underlies multiple complex I losses in fungi.</title>
        <authorList>
            <person name="Schikora-Tamarit M.A."/>
            <person name="Marcet-Houben M."/>
            <person name="Nosek J."/>
            <person name="Gabaldon T."/>
        </authorList>
    </citation>
    <scope>NUCLEOTIDE SEQUENCE</scope>
    <source>
        <strain evidence="7">NCAIM Y.01608</strain>
    </source>
</reference>
<dbReference type="PANTHER" id="PTHR10073:SF12">
    <property type="entry name" value="DNA MISMATCH REPAIR PROTEIN MLH1"/>
    <property type="match status" value="1"/>
</dbReference>
<dbReference type="GO" id="GO:0006298">
    <property type="term" value="P:mismatch repair"/>
    <property type="evidence" value="ECO:0007669"/>
    <property type="project" value="InterPro"/>
</dbReference>
<evidence type="ECO:0000256" key="3">
    <source>
        <dbReference type="ARBA" id="ARBA00022763"/>
    </source>
</evidence>
<dbReference type="CDD" id="cd03483">
    <property type="entry name" value="MutL_Trans_MLH1"/>
    <property type="match status" value="1"/>
</dbReference>
<dbReference type="Proteomes" id="UP000788993">
    <property type="component" value="Unassembled WGS sequence"/>
</dbReference>
<dbReference type="Pfam" id="PF01119">
    <property type="entry name" value="DNA_mis_repair"/>
    <property type="match status" value="1"/>
</dbReference>
<evidence type="ECO:0000313" key="8">
    <source>
        <dbReference type="Proteomes" id="UP000788993"/>
    </source>
</evidence>
<keyword evidence="3" id="KW-0227">DNA damage</keyword>
<feature type="domain" description="DNA mismatch repair protein S5" evidence="6">
    <location>
        <begin position="217"/>
        <end position="339"/>
    </location>
</feature>
<dbReference type="EMBL" id="JAEUBD010000146">
    <property type="protein sequence ID" value="KAH3676581.1"/>
    <property type="molecule type" value="Genomic_DNA"/>
</dbReference>
<dbReference type="PROSITE" id="PS00058">
    <property type="entry name" value="DNA_MISMATCH_REPAIR_1"/>
    <property type="match status" value="1"/>
</dbReference>
<keyword evidence="4" id="KW-0234">DNA repair</keyword>
<protein>
    <recommendedName>
        <fullName evidence="6">DNA mismatch repair protein S5 domain-containing protein</fullName>
    </recommendedName>
</protein>
<comment type="subcellular location">
    <subcellularLocation>
        <location evidence="1">Nucleus</location>
    </subcellularLocation>
</comment>
<evidence type="ECO:0000256" key="1">
    <source>
        <dbReference type="ARBA" id="ARBA00004123"/>
    </source>
</evidence>
<dbReference type="GO" id="GO:0032389">
    <property type="term" value="C:MutLalpha complex"/>
    <property type="evidence" value="ECO:0007669"/>
    <property type="project" value="TreeGrafter"/>
</dbReference>
<comment type="caution">
    <text evidence="7">The sequence shown here is derived from an EMBL/GenBank/DDBJ whole genome shotgun (WGS) entry which is preliminary data.</text>
</comment>
<dbReference type="InterPro" id="IPR036890">
    <property type="entry name" value="HATPase_C_sf"/>
</dbReference>
<dbReference type="Gene3D" id="3.30.565.10">
    <property type="entry name" value="Histidine kinase-like ATPase, C-terminal domain"/>
    <property type="match status" value="1"/>
</dbReference>
<dbReference type="SMART" id="SM01340">
    <property type="entry name" value="DNA_mis_repair"/>
    <property type="match status" value="1"/>
</dbReference>
<evidence type="ECO:0000313" key="7">
    <source>
        <dbReference type="EMBL" id="KAH3676581.1"/>
    </source>
</evidence>
<comment type="similarity">
    <text evidence="2">Belongs to the DNA mismatch repair MutL/HexB family.</text>
</comment>
<dbReference type="SUPFAM" id="SSF54211">
    <property type="entry name" value="Ribosomal protein S5 domain 2-like"/>
    <property type="match status" value="1"/>
</dbReference>